<proteinExistence type="predicted"/>
<name>A0A9Q0RM07_BLOTA</name>
<sequence>MVGMRNCVVDIIVDNRHFVNLLSAFTTIRTNLNVNFIVTTVVKSTLEHLYILIGDRIKSNDEIPVQYLTTEM</sequence>
<evidence type="ECO:0000313" key="2">
    <source>
        <dbReference type="Proteomes" id="UP001142055"/>
    </source>
</evidence>
<gene>
    <name evidence="1" type="ORF">RDWZM_005043</name>
</gene>
<dbReference type="Proteomes" id="UP001142055">
    <property type="component" value="Chromosome 2"/>
</dbReference>
<organism evidence="1 2">
    <name type="scientific">Blomia tropicalis</name>
    <name type="common">Mite</name>
    <dbReference type="NCBI Taxonomy" id="40697"/>
    <lineage>
        <taxon>Eukaryota</taxon>
        <taxon>Metazoa</taxon>
        <taxon>Ecdysozoa</taxon>
        <taxon>Arthropoda</taxon>
        <taxon>Chelicerata</taxon>
        <taxon>Arachnida</taxon>
        <taxon>Acari</taxon>
        <taxon>Acariformes</taxon>
        <taxon>Sarcoptiformes</taxon>
        <taxon>Astigmata</taxon>
        <taxon>Glycyphagoidea</taxon>
        <taxon>Echimyopodidae</taxon>
        <taxon>Blomia</taxon>
    </lineage>
</organism>
<dbReference type="EMBL" id="JAPWDV010000002">
    <property type="protein sequence ID" value="KAJ6219231.1"/>
    <property type="molecule type" value="Genomic_DNA"/>
</dbReference>
<keyword evidence="2" id="KW-1185">Reference proteome</keyword>
<evidence type="ECO:0000313" key="1">
    <source>
        <dbReference type="EMBL" id="KAJ6219231.1"/>
    </source>
</evidence>
<accession>A0A9Q0RM07</accession>
<comment type="caution">
    <text evidence="1">The sequence shown here is derived from an EMBL/GenBank/DDBJ whole genome shotgun (WGS) entry which is preliminary data.</text>
</comment>
<reference evidence="1" key="1">
    <citation type="submission" date="2022-12" db="EMBL/GenBank/DDBJ databases">
        <title>Genome assemblies of Blomia tropicalis.</title>
        <authorList>
            <person name="Cui Y."/>
        </authorList>
    </citation>
    <scope>NUCLEOTIDE SEQUENCE</scope>
    <source>
        <tissue evidence="1">Adult mites</tissue>
    </source>
</reference>
<protein>
    <submittedName>
        <fullName evidence="1">Uncharacterized protein</fullName>
    </submittedName>
</protein>
<dbReference type="AlphaFoldDB" id="A0A9Q0RM07"/>